<evidence type="ECO:0000256" key="1">
    <source>
        <dbReference type="ARBA" id="ARBA00023239"/>
    </source>
</evidence>
<dbReference type="Proteomes" id="UP000000925">
    <property type="component" value="Chromosome"/>
</dbReference>
<keyword evidence="4" id="KW-1185">Reference proteome</keyword>
<dbReference type="PROSITE" id="PS00909">
    <property type="entry name" value="MR_MLE_2"/>
    <property type="match status" value="1"/>
</dbReference>
<dbReference type="KEGG" id="caa:Caka_0077"/>
<dbReference type="SUPFAM" id="SSF54826">
    <property type="entry name" value="Enolase N-terminal domain-like"/>
    <property type="match status" value="1"/>
</dbReference>
<evidence type="ECO:0000259" key="2">
    <source>
        <dbReference type="SMART" id="SM00922"/>
    </source>
</evidence>
<protein>
    <submittedName>
        <fullName evidence="3">Mandelate racemase/muconate lactonizing protein</fullName>
    </submittedName>
</protein>
<dbReference type="HOGENOM" id="CLU_030273_3_2_0"/>
<dbReference type="Pfam" id="PF13378">
    <property type="entry name" value="MR_MLE_C"/>
    <property type="match status" value="1"/>
</dbReference>
<dbReference type="EMBL" id="CP001998">
    <property type="protein sequence ID" value="ADE53106.1"/>
    <property type="molecule type" value="Genomic_DNA"/>
</dbReference>
<feature type="domain" description="Mandelate racemase/muconate lactonizing enzyme C-terminal" evidence="2">
    <location>
        <begin position="135"/>
        <end position="246"/>
    </location>
</feature>
<dbReference type="PANTHER" id="PTHR48080">
    <property type="entry name" value="D-GALACTONATE DEHYDRATASE-RELATED"/>
    <property type="match status" value="1"/>
</dbReference>
<dbReference type="InterPro" id="IPR034593">
    <property type="entry name" value="DgoD-like"/>
</dbReference>
<dbReference type="STRING" id="583355.Caka_0077"/>
<dbReference type="Pfam" id="PF02746">
    <property type="entry name" value="MR_MLE_N"/>
    <property type="match status" value="1"/>
</dbReference>
<dbReference type="PROSITE" id="PS00908">
    <property type="entry name" value="MR_MLE_1"/>
    <property type="match status" value="1"/>
</dbReference>
<dbReference type="GO" id="GO:0009063">
    <property type="term" value="P:amino acid catabolic process"/>
    <property type="evidence" value="ECO:0007669"/>
    <property type="project" value="InterPro"/>
</dbReference>
<dbReference type="InterPro" id="IPR036849">
    <property type="entry name" value="Enolase-like_C_sf"/>
</dbReference>
<dbReference type="eggNOG" id="COG4948">
    <property type="taxonomic scope" value="Bacteria"/>
</dbReference>
<name>D5EL04_CORAD</name>
<proteinExistence type="predicted"/>
<dbReference type="SFLD" id="SFLDS00001">
    <property type="entry name" value="Enolase"/>
    <property type="match status" value="1"/>
</dbReference>
<dbReference type="InterPro" id="IPR018110">
    <property type="entry name" value="Mandel_Rmase/mucon_lact_enz_CS"/>
</dbReference>
<evidence type="ECO:0000313" key="3">
    <source>
        <dbReference type="EMBL" id="ADE53106.1"/>
    </source>
</evidence>
<dbReference type="Gene3D" id="3.20.20.120">
    <property type="entry name" value="Enolase-like C-terminal domain"/>
    <property type="match status" value="1"/>
</dbReference>
<dbReference type="Gene3D" id="3.30.390.10">
    <property type="entry name" value="Enolase-like, N-terminal domain"/>
    <property type="match status" value="1"/>
</dbReference>
<dbReference type="SMART" id="SM00922">
    <property type="entry name" value="MR_MLE"/>
    <property type="match status" value="1"/>
</dbReference>
<evidence type="ECO:0000313" key="4">
    <source>
        <dbReference type="Proteomes" id="UP000000925"/>
    </source>
</evidence>
<dbReference type="InterPro" id="IPR013342">
    <property type="entry name" value="Mandelate_racemase_C"/>
</dbReference>
<dbReference type="CDD" id="cd03316">
    <property type="entry name" value="MR_like"/>
    <property type="match status" value="1"/>
</dbReference>
<organism evidence="3 4">
    <name type="scientific">Coraliomargarita akajimensis (strain DSM 45221 / IAM 15411 / JCM 23193 / KCTC 12865 / 04OKA010-24)</name>
    <dbReference type="NCBI Taxonomy" id="583355"/>
    <lineage>
        <taxon>Bacteria</taxon>
        <taxon>Pseudomonadati</taxon>
        <taxon>Verrucomicrobiota</taxon>
        <taxon>Opitutia</taxon>
        <taxon>Puniceicoccales</taxon>
        <taxon>Coraliomargaritaceae</taxon>
        <taxon>Coraliomargarita</taxon>
    </lineage>
</organism>
<dbReference type="InterPro" id="IPR013341">
    <property type="entry name" value="Mandelate_racemase_N_dom"/>
</dbReference>
<reference evidence="3 4" key="1">
    <citation type="journal article" date="2010" name="Stand. Genomic Sci.">
        <title>Complete genome sequence of Coraliomargarita akajimensis type strain (04OKA010-24).</title>
        <authorList>
            <person name="Mavromatis K."/>
            <person name="Abt B."/>
            <person name="Brambilla E."/>
            <person name="Lapidus A."/>
            <person name="Copeland A."/>
            <person name="Deshpande S."/>
            <person name="Nolan M."/>
            <person name="Lucas S."/>
            <person name="Tice H."/>
            <person name="Cheng J.F."/>
            <person name="Han C."/>
            <person name="Detter J.C."/>
            <person name="Woyke T."/>
            <person name="Goodwin L."/>
            <person name="Pitluck S."/>
            <person name="Held B."/>
            <person name="Brettin T."/>
            <person name="Tapia R."/>
            <person name="Ivanova N."/>
            <person name="Mikhailova N."/>
            <person name="Pati A."/>
            <person name="Liolios K."/>
            <person name="Chen A."/>
            <person name="Palaniappan K."/>
            <person name="Land M."/>
            <person name="Hauser L."/>
            <person name="Chang Y.J."/>
            <person name="Jeffries C.D."/>
            <person name="Rohde M."/>
            <person name="Goker M."/>
            <person name="Bristow J."/>
            <person name="Eisen J.A."/>
            <person name="Markowitz V."/>
            <person name="Hugenholtz P."/>
            <person name="Klenk H.P."/>
            <person name="Kyrpides N.C."/>
        </authorList>
    </citation>
    <scope>NUCLEOTIDE SEQUENCE [LARGE SCALE GENOMIC DNA]</scope>
    <source>
        <strain evidence="4">DSM 45221 / IAM 15411 / JCM 23193 / KCTC 12865</strain>
    </source>
</reference>
<dbReference type="PANTHER" id="PTHR48080:SF2">
    <property type="entry name" value="D-GALACTONATE DEHYDRATASE"/>
    <property type="match status" value="1"/>
</dbReference>
<accession>D5EL04</accession>
<dbReference type="InterPro" id="IPR029017">
    <property type="entry name" value="Enolase-like_N"/>
</dbReference>
<keyword evidence="1" id="KW-0456">Lyase</keyword>
<gene>
    <name evidence="3" type="ordered locus">Caka_0077</name>
</gene>
<sequence>MRLNTEMKITAIKAYPVWVGFRNQLLVKVETDKGVHGWGESGLSSRELAVKGAVEHFREFLIGKDPRCIGALWQQMYRSQYFEGGRVLTAAIAAIDVALYDLVAKSMDVPVYQLLGGKQRDFVPCFASIPQDTPGEEMVQAAKLLMDSGWTSFRFNPTNPTEMKGQSGRHEPTEAIAYVADWLPKVRAAVGREAVIGYDFHHRLSVAEAASFLQQMPLGTLDYIEEPIRAESPEAYEALRQMTPVPFAIGEEFSSKWAFKPYLERNITQYARIDVANVGGLTEAVKVAAMAEANYIDVMPHNPLGAVCTAASVHLAAAIPNFSWLESRQSPAEDLVTNDETICPNPLKLDGSRIPVPNTPGLGVEINEEALVDRDFKLFESPHLRRTDGSFTNW</sequence>
<dbReference type="SUPFAM" id="SSF51604">
    <property type="entry name" value="Enolase C-terminal domain-like"/>
    <property type="match status" value="1"/>
</dbReference>
<dbReference type="SFLD" id="SFLDG00179">
    <property type="entry name" value="mandelate_racemase"/>
    <property type="match status" value="1"/>
</dbReference>
<dbReference type="InterPro" id="IPR029065">
    <property type="entry name" value="Enolase_C-like"/>
</dbReference>
<dbReference type="AlphaFoldDB" id="D5EL04"/>
<dbReference type="GO" id="GO:0016829">
    <property type="term" value="F:lyase activity"/>
    <property type="evidence" value="ECO:0007669"/>
    <property type="project" value="UniProtKB-KW"/>
</dbReference>